<dbReference type="InterPro" id="IPR027417">
    <property type="entry name" value="P-loop_NTPase"/>
</dbReference>
<dbReference type="PANTHER" id="PTHR43392:SF2">
    <property type="entry name" value="AAA-TYPE ATPASE FAMILY PROTEIN _ ANKYRIN REPEAT FAMILY PROTEIN"/>
    <property type="match status" value="1"/>
</dbReference>
<dbReference type="Pfam" id="PF00004">
    <property type="entry name" value="AAA"/>
    <property type="match status" value="3"/>
</dbReference>
<feature type="domain" description="AAA+ ATPase" evidence="5">
    <location>
        <begin position="568"/>
        <end position="705"/>
    </location>
</feature>
<dbReference type="InterPro" id="IPR000641">
    <property type="entry name" value="CbxX/CfxQ"/>
</dbReference>
<evidence type="ECO:0000256" key="1">
    <source>
        <dbReference type="ARBA" id="ARBA00010378"/>
    </source>
</evidence>
<dbReference type="SMART" id="SM00382">
    <property type="entry name" value="AAA"/>
    <property type="match status" value="3"/>
</dbReference>
<protein>
    <recommendedName>
        <fullName evidence="5">AAA+ ATPase domain-containing protein</fullName>
    </recommendedName>
</protein>
<evidence type="ECO:0000259" key="5">
    <source>
        <dbReference type="SMART" id="SM00382"/>
    </source>
</evidence>
<accession>A0ABR1PKN5</accession>
<dbReference type="EMBL" id="JAKNSF020000005">
    <property type="protein sequence ID" value="KAK7738946.1"/>
    <property type="molecule type" value="Genomic_DNA"/>
</dbReference>
<evidence type="ECO:0000313" key="7">
    <source>
        <dbReference type="Proteomes" id="UP001430848"/>
    </source>
</evidence>
<feature type="compositionally biased region" description="Low complexity" evidence="4">
    <location>
        <begin position="806"/>
        <end position="815"/>
    </location>
</feature>
<sequence>MNLFMKIKHLVDTARRQDVNLTQEGFGAVFMGSPGSGKSTVAGLYAQFLSVLGVVPTLIFEQTTGTRLADGGVTGCKAIIARLEEANDGDGDTNPRSKMRGVIFIDGADKMVPDGANKTFNYLMDEVQRLQGQVIFLFAGPLQKMQSFMSPSLRSQVPFTFRFDDFADGELHQILVQQLQSKFQGKMRVEGGVNGVFMRILTRRIGRGRGGGCFANARDVHDALLRVLLRQANRLSQSRRLQEDPDDMFFDANRPHRASANLHIREEYSLEGAARHDRPCTNYERELAEKSLVETSLNKVFLGGPGTGKTTVAKYYAQILTELGLLSNGEVIVKSCNDFIGKYLGQSENLTKAILDSARGKVLIIDEAYGLARDNEYLEAVVDTIVSEVQATSTEDRAVLLLGYKDEMEEMFQEVNPGLARRFPLSSAFEFEDFSDEELRTILDKKLQAQGFTASEEAKKVAMEVLGRSRNRQNFGNAGEIDILLDRAKAAQQIRLNDLKGNRSTSLITEFKEVDFDPDYDRQDRAESNIQADFADFVGADALVAKFQAYQRIAQNSKGIGLDPREQIPFNFIFRGPPGTGKTTTARKLGQIFFDMGFLATKEVEVCSASELIAEYLGQTGPKTQRVFQKALGKVLFIDEAYRLADKWYGKVAVGEIINLLTLPKYKNRMVVVLAGYDQDINYLLATNPGFGSRFSEVIEFSNLSPNHCYQLLVRLLQDRKLGVGSLHYKGNVEKIQASFQTLSHLPGWGNARDVENLATSLFGKVISDPLAVSPHCLNVPFKWVNEKMNEMITERRKRAKDAARSKTATDQQAD</sequence>
<dbReference type="PANTHER" id="PTHR43392">
    <property type="entry name" value="AAA-TYPE ATPASE FAMILY PROTEIN / ANKYRIN REPEAT FAMILY PROTEIN"/>
    <property type="match status" value="1"/>
</dbReference>
<evidence type="ECO:0000256" key="4">
    <source>
        <dbReference type="SAM" id="MobiDB-lite"/>
    </source>
</evidence>
<dbReference type="InterPro" id="IPR003593">
    <property type="entry name" value="AAA+_ATPase"/>
</dbReference>
<evidence type="ECO:0000313" key="6">
    <source>
        <dbReference type="EMBL" id="KAK7738946.1"/>
    </source>
</evidence>
<dbReference type="Gene3D" id="1.10.8.60">
    <property type="match status" value="2"/>
</dbReference>
<feature type="domain" description="AAA+ ATPase" evidence="5">
    <location>
        <begin position="24"/>
        <end position="239"/>
    </location>
</feature>
<dbReference type="Proteomes" id="UP001430848">
    <property type="component" value="Unassembled WGS sequence"/>
</dbReference>
<keyword evidence="7" id="KW-1185">Reference proteome</keyword>
<dbReference type="Gene3D" id="3.40.50.300">
    <property type="entry name" value="P-loop containing nucleotide triphosphate hydrolases"/>
    <property type="match status" value="3"/>
</dbReference>
<dbReference type="InterPro" id="IPR050773">
    <property type="entry name" value="CbxX/CfxQ_RuBisCO_ESX"/>
</dbReference>
<feature type="compositionally biased region" description="Basic and acidic residues" evidence="4">
    <location>
        <begin position="796"/>
        <end position="805"/>
    </location>
</feature>
<keyword evidence="3" id="KW-0067">ATP-binding</keyword>
<proteinExistence type="inferred from homology"/>
<dbReference type="PRINTS" id="PR00819">
    <property type="entry name" value="CBXCFQXSUPER"/>
</dbReference>
<feature type="domain" description="AAA+ ATPase" evidence="5">
    <location>
        <begin position="295"/>
        <end position="435"/>
    </location>
</feature>
<feature type="region of interest" description="Disordered" evidence="4">
    <location>
        <begin position="796"/>
        <end position="815"/>
    </location>
</feature>
<keyword evidence="2" id="KW-0547">Nucleotide-binding</keyword>
<dbReference type="SUPFAM" id="SSF52540">
    <property type="entry name" value="P-loop containing nucleoside triphosphate hydrolases"/>
    <property type="match status" value="3"/>
</dbReference>
<reference evidence="6 7" key="1">
    <citation type="submission" date="2024-02" db="EMBL/GenBank/DDBJ databases">
        <title>De novo assembly and annotation of 12 fungi associated with fruit tree decline syndrome in Ontario, Canada.</title>
        <authorList>
            <person name="Sulman M."/>
            <person name="Ellouze W."/>
            <person name="Ilyukhin E."/>
        </authorList>
    </citation>
    <scope>NUCLEOTIDE SEQUENCE [LARGE SCALE GENOMIC DNA]</scope>
    <source>
        <strain evidence="6 7">M169</strain>
    </source>
</reference>
<comment type="caution">
    <text evidence="6">The sequence shown here is derived from an EMBL/GenBank/DDBJ whole genome shotgun (WGS) entry which is preliminary data.</text>
</comment>
<dbReference type="InterPro" id="IPR003959">
    <property type="entry name" value="ATPase_AAA_core"/>
</dbReference>
<dbReference type="InterPro" id="IPR041627">
    <property type="entry name" value="AAA_lid_6"/>
</dbReference>
<organism evidence="6 7">
    <name type="scientific">Diaporthe eres</name>
    <name type="common">Phomopsis oblonga</name>
    <dbReference type="NCBI Taxonomy" id="83184"/>
    <lineage>
        <taxon>Eukaryota</taxon>
        <taxon>Fungi</taxon>
        <taxon>Dikarya</taxon>
        <taxon>Ascomycota</taxon>
        <taxon>Pezizomycotina</taxon>
        <taxon>Sordariomycetes</taxon>
        <taxon>Sordariomycetidae</taxon>
        <taxon>Diaporthales</taxon>
        <taxon>Diaporthaceae</taxon>
        <taxon>Diaporthe</taxon>
        <taxon>Diaporthe eres species complex</taxon>
    </lineage>
</organism>
<evidence type="ECO:0000256" key="2">
    <source>
        <dbReference type="ARBA" id="ARBA00022741"/>
    </source>
</evidence>
<comment type="similarity">
    <text evidence="1">Belongs to the CbxX/CfxQ family.</text>
</comment>
<gene>
    <name evidence="6" type="ORF">SLS63_002283</name>
</gene>
<dbReference type="Pfam" id="PF17866">
    <property type="entry name" value="AAA_lid_6"/>
    <property type="match status" value="1"/>
</dbReference>
<evidence type="ECO:0000256" key="3">
    <source>
        <dbReference type="ARBA" id="ARBA00022840"/>
    </source>
</evidence>
<name>A0ABR1PKN5_DIAER</name>